<accession>A0ABN8F9B7</accession>
<dbReference type="Proteomes" id="UP000837803">
    <property type="component" value="Unassembled WGS sequence"/>
</dbReference>
<evidence type="ECO:0000313" key="2">
    <source>
        <dbReference type="Proteomes" id="UP000837803"/>
    </source>
</evidence>
<proteinExistence type="predicted"/>
<dbReference type="EMBL" id="CAKLPZ010000007">
    <property type="protein sequence ID" value="CAH1002651.1"/>
    <property type="molecule type" value="Genomic_DNA"/>
</dbReference>
<keyword evidence="2" id="KW-1185">Reference proteome</keyword>
<comment type="caution">
    <text evidence="1">The sequence shown here is derived from an EMBL/GenBank/DDBJ whole genome shotgun (WGS) entry which is preliminary data.</text>
</comment>
<name>A0ABN8F9B7_9BACT</name>
<sequence length="303" mass="34090">MSEFKQGDRVLVRDRDHQDWVTATYERYLSRMTWPHRVAKSNGLEEGFRYCKLDPAYQTKALTMADLEVGMQVRVRGDLKVGRYGGDVFTPKMRPFLGQTLTVESKRDTKVTVIGSHYNWTPEMLERITPSEATHTEATHTLTPEQLAEGLRLVCKGWQVKILGWAFAGDHNAPSFTAEQVAELRATAESDEQRAFLNRVFGKAPQVAQSIPELVAAAVNKLGDSDAWGSGGFAYDSGYVKSTQGYANEEYTLGAYLLLADVDRHNTVSTFYTNPKHNGAWFNIRVHDEAAFRTFLQEIIAND</sequence>
<organism evidence="1 2">
    <name type="scientific">Neolewinella maritima</name>
    <dbReference type="NCBI Taxonomy" id="1383882"/>
    <lineage>
        <taxon>Bacteria</taxon>
        <taxon>Pseudomonadati</taxon>
        <taxon>Bacteroidota</taxon>
        <taxon>Saprospiria</taxon>
        <taxon>Saprospirales</taxon>
        <taxon>Lewinellaceae</taxon>
        <taxon>Neolewinella</taxon>
    </lineage>
</organism>
<evidence type="ECO:0000313" key="1">
    <source>
        <dbReference type="EMBL" id="CAH1002651.1"/>
    </source>
</evidence>
<reference evidence="1" key="1">
    <citation type="submission" date="2021-12" db="EMBL/GenBank/DDBJ databases">
        <authorList>
            <person name="Rodrigo-Torres L."/>
            <person name="Arahal R. D."/>
            <person name="Lucena T."/>
        </authorList>
    </citation>
    <scope>NUCLEOTIDE SEQUENCE</scope>
    <source>
        <strain evidence="1">CECT 8419</strain>
    </source>
</reference>
<protein>
    <submittedName>
        <fullName evidence="1">Uncharacterized protein</fullName>
    </submittedName>
</protein>
<gene>
    <name evidence="1" type="ORF">LEM8419_03523</name>
</gene>